<feature type="transmembrane region" description="Helical" evidence="10">
    <location>
        <begin position="120"/>
        <end position="140"/>
    </location>
</feature>
<evidence type="ECO:0000256" key="8">
    <source>
        <dbReference type="ARBA" id="ARBA00022989"/>
    </source>
</evidence>
<feature type="transmembrane region" description="Helical" evidence="10">
    <location>
        <begin position="20"/>
        <end position="43"/>
    </location>
</feature>
<dbReference type="InterPro" id="IPR007315">
    <property type="entry name" value="PIG-V/Gpi18"/>
</dbReference>
<evidence type="ECO:0000256" key="10">
    <source>
        <dbReference type="SAM" id="Phobius"/>
    </source>
</evidence>
<dbReference type="OrthoDB" id="151635at2"/>
<evidence type="ECO:0000256" key="5">
    <source>
        <dbReference type="ARBA" id="ARBA00022679"/>
    </source>
</evidence>
<keyword evidence="6 10" id="KW-0812">Transmembrane</keyword>
<feature type="transmembrane region" description="Helical" evidence="10">
    <location>
        <begin position="378"/>
        <end position="397"/>
    </location>
</feature>
<feature type="transmembrane region" description="Helical" evidence="10">
    <location>
        <begin position="340"/>
        <end position="358"/>
    </location>
</feature>
<proteinExistence type="predicted"/>
<evidence type="ECO:0000256" key="4">
    <source>
        <dbReference type="ARBA" id="ARBA00022676"/>
    </source>
</evidence>
<evidence type="ECO:0000256" key="2">
    <source>
        <dbReference type="ARBA" id="ARBA00004687"/>
    </source>
</evidence>
<evidence type="ECO:0000256" key="7">
    <source>
        <dbReference type="ARBA" id="ARBA00022824"/>
    </source>
</evidence>
<dbReference type="AlphaFoldDB" id="A0A3A1U3N5"/>
<sequence length="410" mass="43676">MTATAAPTPTTAVPSRPRLPWWAAALAIFAASRVLTTLLLLWVQTQATPRSRAGAHPSLLDLASAWDGQWYWFIAENGYPSVLPLGDDGSVATNQWAFLPVYPYLSKALTFGVLDWRIPALAVSVAAGFAAAVLLGALLLPHVGRSRALFAVALFSCSPLAFMFQTTYAEPLGLALLLGALLLIDRRRHLLAVPVALVLAFTRPGILALALAVGLQVVVRLVRARRGGPPLPGRELAGAAVLAAVCAAAGFAWSGIAAAVTGRPDAYFATEAAWRALWMPEASITFVEPWFFAADFWATRLVGAGPAAWIGPLAVVVLVALFGLALLTPPVRRLGSTIRLWALSYALYLLAVFFPQSSVFRLLMPMAPLAGAITPRALPARVAVLVVAAVLQGVWLWTCYGPVQDYWTVP</sequence>
<evidence type="ECO:0000256" key="3">
    <source>
        <dbReference type="ARBA" id="ARBA00022502"/>
    </source>
</evidence>
<keyword evidence="7" id="KW-0256">Endoplasmic reticulum</keyword>
<reference evidence="12" key="1">
    <citation type="submission" date="2018-09" db="EMBL/GenBank/DDBJ databases">
        <authorList>
            <person name="Kim I."/>
        </authorList>
    </citation>
    <scope>NUCLEOTIDE SEQUENCE [LARGE SCALE GENOMIC DNA]</scope>
    <source>
        <strain evidence="12">DD4a</strain>
    </source>
</reference>
<evidence type="ECO:0008006" key="13">
    <source>
        <dbReference type="Google" id="ProtNLM"/>
    </source>
</evidence>
<keyword evidence="8 10" id="KW-1133">Transmembrane helix</keyword>
<comment type="pathway">
    <text evidence="2">Glycolipid biosynthesis; glycosylphosphatidylinositol-anchor biosynthesis.</text>
</comment>
<evidence type="ECO:0000256" key="6">
    <source>
        <dbReference type="ARBA" id="ARBA00022692"/>
    </source>
</evidence>
<dbReference type="GO" id="GO:0006506">
    <property type="term" value="P:GPI anchor biosynthetic process"/>
    <property type="evidence" value="ECO:0007669"/>
    <property type="project" value="UniProtKB-KW"/>
</dbReference>
<keyword evidence="4" id="KW-0328">Glycosyltransferase</keyword>
<feature type="transmembrane region" description="Helical" evidence="10">
    <location>
        <begin position="239"/>
        <end position="260"/>
    </location>
</feature>
<dbReference type="GO" id="GO:0004376">
    <property type="term" value="F:GPI mannosyltransferase activity"/>
    <property type="evidence" value="ECO:0007669"/>
    <property type="project" value="InterPro"/>
</dbReference>
<protein>
    <recommendedName>
        <fullName evidence="13">Glycosyltransferase RgtA/B/C/D-like domain-containing protein</fullName>
    </recommendedName>
</protein>
<dbReference type="EMBL" id="QXTG01000001">
    <property type="protein sequence ID" value="RIX30940.1"/>
    <property type="molecule type" value="Genomic_DNA"/>
</dbReference>
<dbReference type="PANTHER" id="PTHR12468:SF2">
    <property type="entry name" value="GPI MANNOSYLTRANSFERASE 2"/>
    <property type="match status" value="1"/>
</dbReference>
<dbReference type="Proteomes" id="UP000265742">
    <property type="component" value="Unassembled WGS sequence"/>
</dbReference>
<gene>
    <name evidence="11" type="ORF">D1781_06025</name>
</gene>
<evidence type="ECO:0000256" key="1">
    <source>
        <dbReference type="ARBA" id="ARBA00004477"/>
    </source>
</evidence>
<keyword evidence="5" id="KW-0808">Transferase</keyword>
<organism evidence="11 12">
    <name type="scientific">Amnibacterium setariae</name>
    <dbReference type="NCBI Taxonomy" id="2306585"/>
    <lineage>
        <taxon>Bacteria</taxon>
        <taxon>Bacillati</taxon>
        <taxon>Actinomycetota</taxon>
        <taxon>Actinomycetes</taxon>
        <taxon>Micrococcales</taxon>
        <taxon>Microbacteriaceae</taxon>
        <taxon>Amnibacterium</taxon>
    </lineage>
</organism>
<keyword evidence="9 10" id="KW-0472">Membrane</keyword>
<dbReference type="RefSeq" id="WP_119481302.1">
    <property type="nucleotide sequence ID" value="NZ_QXTG01000001.1"/>
</dbReference>
<feature type="transmembrane region" description="Helical" evidence="10">
    <location>
        <begin position="307"/>
        <end position="328"/>
    </location>
</feature>
<accession>A0A3A1U3N5</accession>
<feature type="transmembrane region" description="Helical" evidence="10">
    <location>
        <begin position="272"/>
        <end position="292"/>
    </location>
</feature>
<comment type="caution">
    <text evidence="11">The sequence shown here is derived from an EMBL/GenBank/DDBJ whole genome shotgun (WGS) entry which is preliminary data.</text>
</comment>
<keyword evidence="12" id="KW-1185">Reference proteome</keyword>
<evidence type="ECO:0000256" key="9">
    <source>
        <dbReference type="ARBA" id="ARBA00023136"/>
    </source>
</evidence>
<evidence type="ECO:0000313" key="12">
    <source>
        <dbReference type="Proteomes" id="UP000265742"/>
    </source>
</evidence>
<name>A0A3A1U3N5_9MICO</name>
<dbReference type="PANTHER" id="PTHR12468">
    <property type="entry name" value="GPI MANNOSYLTRANSFERASE 2"/>
    <property type="match status" value="1"/>
</dbReference>
<comment type="subcellular location">
    <subcellularLocation>
        <location evidence="1">Endoplasmic reticulum membrane</location>
        <topology evidence="1">Multi-pass membrane protein</topology>
    </subcellularLocation>
</comment>
<feature type="transmembrane region" description="Helical" evidence="10">
    <location>
        <begin position="160"/>
        <end position="184"/>
    </location>
</feature>
<dbReference type="GO" id="GO:0016020">
    <property type="term" value="C:membrane"/>
    <property type="evidence" value="ECO:0007669"/>
    <property type="project" value="GOC"/>
</dbReference>
<evidence type="ECO:0000313" key="11">
    <source>
        <dbReference type="EMBL" id="RIX30940.1"/>
    </source>
</evidence>
<keyword evidence="3" id="KW-0337">GPI-anchor biosynthesis</keyword>
<feature type="transmembrane region" description="Helical" evidence="10">
    <location>
        <begin position="191"/>
        <end position="219"/>
    </location>
</feature>
<dbReference type="GO" id="GO:0000009">
    <property type="term" value="F:alpha-1,6-mannosyltransferase activity"/>
    <property type="evidence" value="ECO:0007669"/>
    <property type="project" value="InterPro"/>
</dbReference>